<keyword evidence="7" id="KW-1185">Reference proteome</keyword>
<dbReference type="Pfam" id="PF00326">
    <property type="entry name" value="Peptidase_S9"/>
    <property type="match status" value="1"/>
</dbReference>
<evidence type="ECO:0000259" key="4">
    <source>
        <dbReference type="Pfam" id="PF00326"/>
    </source>
</evidence>
<dbReference type="MEROPS" id="S09.071"/>
<dbReference type="OrthoDB" id="9812921at2"/>
<evidence type="ECO:0000256" key="2">
    <source>
        <dbReference type="ARBA" id="ARBA00022825"/>
    </source>
</evidence>
<dbReference type="SUPFAM" id="SSF82171">
    <property type="entry name" value="DPP6 N-terminal domain-like"/>
    <property type="match status" value="1"/>
</dbReference>
<dbReference type="InParanoid" id="H1XT75"/>
<name>H1XT75_CALAY</name>
<dbReference type="PANTHER" id="PTHR42776">
    <property type="entry name" value="SERINE PEPTIDASE S9 FAMILY MEMBER"/>
    <property type="match status" value="1"/>
</dbReference>
<gene>
    <name evidence="5" type="ORF">Cabys_1905</name>
    <name evidence="6" type="ORF">Calab_3036</name>
</gene>
<dbReference type="Proteomes" id="UP000004671">
    <property type="component" value="Chromosome"/>
</dbReference>
<dbReference type="EMBL" id="CM001402">
    <property type="protein sequence ID" value="EHO42642.1"/>
    <property type="molecule type" value="Genomic_DNA"/>
</dbReference>
<dbReference type="RefSeq" id="WP_006929998.1">
    <property type="nucleotide sequence ID" value="NZ_CM001402.1"/>
</dbReference>
<dbReference type="Pfam" id="PF07676">
    <property type="entry name" value="PD40"/>
    <property type="match status" value="1"/>
</dbReference>
<accession>H1XT75</accession>
<dbReference type="eggNOG" id="COG1506">
    <property type="taxonomic scope" value="Bacteria"/>
</dbReference>
<feature type="chain" id="PRO_5010834626" evidence="3">
    <location>
        <begin position="25"/>
        <end position="691"/>
    </location>
</feature>
<keyword evidence="2" id="KW-0720">Serine protease</keyword>
<dbReference type="STRING" id="880073.Cabys_1905"/>
<dbReference type="Gene3D" id="2.120.10.30">
    <property type="entry name" value="TolB, C-terminal domain"/>
    <property type="match status" value="1"/>
</dbReference>
<dbReference type="Proteomes" id="UP000183868">
    <property type="component" value="Chromosome"/>
</dbReference>
<dbReference type="KEGG" id="caby:Cabys_1905"/>
<dbReference type="SUPFAM" id="SSF53474">
    <property type="entry name" value="alpha/beta-Hydrolases"/>
    <property type="match status" value="1"/>
</dbReference>
<dbReference type="GO" id="GO:0004252">
    <property type="term" value="F:serine-type endopeptidase activity"/>
    <property type="evidence" value="ECO:0007669"/>
    <property type="project" value="TreeGrafter"/>
</dbReference>
<dbReference type="InterPro" id="IPR011659">
    <property type="entry name" value="WD40"/>
</dbReference>
<keyword evidence="3" id="KW-0732">Signal</keyword>
<dbReference type="PaxDb" id="880073-Calab_3036"/>
<dbReference type="InterPro" id="IPR011042">
    <property type="entry name" value="6-blade_b-propeller_TolB-like"/>
</dbReference>
<evidence type="ECO:0000313" key="6">
    <source>
        <dbReference type="EMBL" id="EHO42642.1"/>
    </source>
</evidence>
<evidence type="ECO:0000313" key="5">
    <source>
        <dbReference type="EMBL" id="APF18654.1"/>
    </source>
</evidence>
<keyword evidence="5" id="KW-0645">Protease</keyword>
<evidence type="ECO:0000313" key="8">
    <source>
        <dbReference type="Proteomes" id="UP000183868"/>
    </source>
</evidence>
<organism evidence="6 7">
    <name type="scientific">Caldithrix abyssi DSM 13497</name>
    <dbReference type="NCBI Taxonomy" id="880073"/>
    <lineage>
        <taxon>Bacteria</taxon>
        <taxon>Pseudomonadati</taxon>
        <taxon>Calditrichota</taxon>
        <taxon>Calditrichia</taxon>
        <taxon>Calditrichales</taxon>
        <taxon>Calditrichaceae</taxon>
        <taxon>Caldithrix</taxon>
    </lineage>
</organism>
<keyword evidence="1" id="KW-0378">Hydrolase</keyword>
<proteinExistence type="predicted"/>
<dbReference type="EMBL" id="CP018099">
    <property type="protein sequence ID" value="APF18654.1"/>
    <property type="molecule type" value="Genomic_DNA"/>
</dbReference>
<feature type="domain" description="Peptidase S9 prolyl oligopeptidase catalytic" evidence="4">
    <location>
        <begin position="465"/>
        <end position="668"/>
    </location>
</feature>
<dbReference type="AlphaFoldDB" id="H1XT75"/>
<dbReference type="Gene3D" id="2.130.10.10">
    <property type="entry name" value="YVTN repeat-like/Quinoprotein amine dehydrogenase"/>
    <property type="match status" value="1"/>
</dbReference>
<dbReference type="HOGENOM" id="CLU_008615_2_1_0"/>
<reference evidence="6 7" key="1">
    <citation type="submission" date="2011-09" db="EMBL/GenBank/DDBJ databases">
        <title>The permanent draft genome of Caldithrix abyssi DSM 13497.</title>
        <authorList>
            <consortium name="US DOE Joint Genome Institute (JGI-PGF)"/>
            <person name="Lucas S."/>
            <person name="Han J."/>
            <person name="Lapidus A."/>
            <person name="Bruce D."/>
            <person name="Goodwin L."/>
            <person name="Pitluck S."/>
            <person name="Peters L."/>
            <person name="Kyrpides N."/>
            <person name="Mavromatis K."/>
            <person name="Ivanova N."/>
            <person name="Mikhailova N."/>
            <person name="Chertkov O."/>
            <person name="Detter J.C."/>
            <person name="Tapia R."/>
            <person name="Han C."/>
            <person name="Land M."/>
            <person name="Hauser L."/>
            <person name="Markowitz V."/>
            <person name="Cheng J.-F."/>
            <person name="Hugenholtz P."/>
            <person name="Woyke T."/>
            <person name="Wu D."/>
            <person name="Spring S."/>
            <person name="Brambilla E."/>
            <person name="Klenk H.-P."/>
            <person name="Eisen J.A."/>
        </authorList>
    </citation>
    <scope>NUCLEOTIDE SEQUENCE [LARGE SCALE GENOMIC DNA]</scope>
    <source>
        <strain evidence="6 7">DSM 13497</strain>
    </source>
</reference>
<feature type="signal peptide" evidence="3">
    <location>
        <begin position="1"/>
        <end position="24"/>
    </location>
</feature>
<dbReference type="InterPro" id="IPR015943">
    <property type="entry name" value="WD40/YVTN_repeat-like_dom_sf"/>
</dbReference>
<dbReference type="GO" id="GO:0006508">
    <property type="term" value="P:proteolysis"/>
    <property type="evidence" value="ECO:0007669"/>
    <property type="project" value="InterPro"/>
</dbReference>
<sequence length="691" mass="79249" precursor="true">MPFKSFHRLILLMFIILFFSHSFAVAESDERLLTPQELLQLKMVATAQVSPDGNYIAYTVRVPRAADDEPGSAYSELYVMALKTRQITPFITGKVRVVGVQWRPDSKAITFLDKREGDEFRQVYEIRLDGGEAYPITDVQKNISRYQWHPSGKMLVFSATEPPSEKEKFLRKKGYDFIFYEEEWKHINLYAYDLTTKEERQITRDITVLDFIFDPQGGQLFARMTEKNLIDYHYMFTHWYKVNLKDGSYQKVSQNKGKLGNASVSPDGRWLAYNAGLNEHDSDFSQAFLISLDEPQKEAVNITPPKYRGHITWVGWLSNNKMLYLAAEGVENVLYEYNVKNGKRKKILHSAQQGVIFDVPSMSRDRKVFVFTGHSATFPREVFLWKKRKRLTRLTTLNPWLADKTLGEQKVIHYAARDGLQIEGLLIYPVDYQQGKKYPLVVQVHGGPESHYSNGWISRYATPGQTLAARGYFVFYPNYRASTGYGVEFAMQGFGDPAGKEFDDIADGIKYLIDQGLVDPQRVGLGGGSYGGYAAAWFATYYTDLVKAACMFVGVSDMISKKGTTDIPYEELLVHAGKKIEEEWQKILERSPIYWAHQSRTALLIFGGTADTRVHPSQSLELYRRFKMNDKTVRLVQYPGEGHGNARQPGQIDVLYRVLDWYDWYLKENHPVDGPMPPLDISEKYGLSLPE</sequence>
<dbReference type="eggNOG" id="COG0823">
    <property type="taxonomic scope" value="Bacteria"/>
</dbReference>
<keyword evidence="5" id="KW-0031">Aminopeptidase</keyword>
<dbReference type="GO" id="GO:0004177">
    <property type="term" value="F:aminopeptidase activity"/>
    <property type="evidence" value="ECO:0007669"/>
    <property type="project" value="UniProtKB-KW"/>
</dbReference>
<dbReference type="InterPro" id="IPR029058">
    <property type="entry name" value="AB_hydrolase_fold"/>
</dbReference>
<evidence type="ECO:0000256" key="3">
    <source>
        <dbReference type="SAM" id="SignalP"/>
    </source>
</evidence>
<dbReference type="PANTHER" id="PTHR42776:SF27">
    <property type="entry name" value="DIPEPTIDYL PEPTIDASE FAMILY MEMBER 6"/>
    <property type="match status" value="1"/>
</dbReference>
<reference evidence="5 8" key="2">
    <citation type="submission" date="2016-11" db="EMBL/GenBank/DDBJ databases">
        <title>Genomic analysis of Caldithrix abyssi and proposal of a novel bacterial phylum Caldithrichaeota.</title>
        <authorList>
            <person name="Kublanov I."/>
            <person name="Sigalova O."/>
            <person name="Gavrilov S."/>
            <person name="Lebedinsky A."/>
            <person name="Ivanova N."/>
            <person name="Daum C."/>
            <person name="Reddy T."/>
            <person name="Klenk H.P."/>
            <person name="Goker M."/>
            <person name="Reva O."/>
            <person name="Miroshnichenko M."/>
            <person name="Kyprides N."/>
            <person name="Woyke T."/>
            <person name="Gelfand M."/>
        </authorList>
    </citation>
    <scope>NUCLEOTIDE SEQUENCE [LARGE SCALE GENOMIC DNA]</scope>
    <source>
        <strain evidence="5 8">LF13</strain>
    </source>
</reference>
<protein>
    <submittedName>
        <fullName evidence="5">Dipeptidyl aminopeptidase/acylaminoacyl peptidase</fullName>
    </submittedName>
</protein>
<dbReference type="Gene3D" id="3.40.50.1820">
    <property type="entry name" value="alpha/beta hydrolase"/>
    <property type="match status" value="1"/>
</dbReference>
<evidence type="ECO:0000313" key="7">
    <source>
        <dbReference type="Proteomes" id="UP000004671"/>
    </source>
</evidence>
<dbReference type="InterPro" id="IPR001375">
    <property type="entry name" value="Peptidase_S9_cat"/>
</dbReference>
<evidence type="ECO:0000256" key="1">
    <source>
        <dbReference type="ARBA" id="ARBA00022801"/>
    </source>
</evidence>